<dbReference type="Gene3D" id="3.40.50.1820">
    <property type="entry name" value="alpha/beta hydrolase"/>
    <property type="match status" value="1"/>
</dbReference>
<gene>
    <name evidence="7" type="ORF">KIPB_004008</name>
    <name evidence="8" type="ORF">KIPB_006581</name>
</gene>
<evidence type="ECO:0000313" key="8">
    <source>
        <dbReference type="EMBL" id="GIQ84979.1"/>
    </source>
</evidence>
<dbReference type="Gene3D" id="1.20.120.980">
    <property type="entry name" value="Serine carboxypeptidase S28, SKS domain"/>
    <property type="match status" value="1"/>
</dbReference>
<keyword evidence="4" id="KW-0378">Hydrolase</keyword>
<keyword evidence="2" id="KW-0645">Protease</keyword>
<dbReference type="GO" id="GO:0006508">
    <property type="term" value="P:proteolysis"/>
    <property type="evidence" value="ECO:0007669"/>
    <property type="project" value="UniProtKB-KW"/>
</dbReference>
<dbReference type="GO" id="GO:0070008">
    <property type="term" value="F:serine-type exopeptidase activity"/>
    <property type="evidence" value="ECO:0007669"/>
    <property type="project" value="InterPro"/>
</dbReference>
<evidence type="ECO:0000256" key="1">
    <source>
        <dbReference type="ARBA" id="ARBA00011079"/>
    </source>
</evidence>
<evidence type="ECO:0000256" key="4">
    <source>
        <dbReference type="ARBA" id="ARBA00022801"/>
    </source>
</evidence>
<dbReference type="InterPro" id="IPR042269">
    <property type="entry name" value="Ser_carbopepase_S28_SKS"/>
</dbReference>
<evidence type="ECO:0000313" key="7">
    <source>
        <dbReference type="EMBL" id="GIQ82805.1"/>
    </source>
</evidence>
<dbReference type="SUPFAM" id="SSF53474">
    <property type="entry name" value="alpha/beta-Hydrolases"/>
    <property type="match status" value="1"/>
</dbReference>
<keyword evidence="3 6" id="KW-0732">Signal</keyword>
<feature type="signal peptide" evidence="6">
    <location>
        <begin position="1"/>
        <end position="16"/>
    </location>
</feature>
<dbReference type="GO" id="GO:0008239">
    <property type="term" value="F:dipeptidyl-peptidase activity"/>
    <property type="evidence" value="ECO:0007669"/>
    <property type="project" value="TreeGrafter"/>
</dbReference>
<dbReference type="InterPro" id="IPR029058">
    <property type="entry name" value="AB_hydrolase_fold"/>
</dbReference>
<dbReference type="Pfam" id="PF05577">
    <property type="entry name" value="Peptidase_S28"/>
    <property type="match status" value="1"/>
</dbReference>
<evidence type="ECO:0000313" key="9">
    <source>
        <dbReference type="Proteomes" id="UP000265618"/>
    </source>
</evidence>
<reference evidence="8" key="1">
    <citation type="submission" date="2016-10" db="EMBL/GenBank/DDBJ databases">
        <authorList>
            <person name="Tanifuji G."/>
            <person name="Kume K."/>
            <person name="Nakayama T."/>
            <person name="Takabayashi S."/>
            <person name="Hashimoto T."/>
        </authorList>
    </citation>
    <scope>NUCLEOTIDE SEQUENCE</scope>
    <source>
        <strain evidence="8">NY0173</strain>
    </source>
</reference>
<dbReference type="AlphaFoldDB" id="A0A9K3D0F6"/>
<sequence length="472" mass="52503">MRTALIIACCLAVVLCSPRNYYKEVASEAELGEAQANWYDEQLLDHFDKVDISYWSQKFYINDTYYTPGGPVLLFLGGEGPESPKCVGGYFYVNTFAKMLGGLIVDLEHRYYGESIPVEDYATENMHYLSSEQALADTARFISYFTDAGMYDVEGAPWIAIGGSYSGNLAAWMRLRYPHLIAGALASSAPVKAEVDYYQYFDVVQASLGTSSYGNQCTQAVADAVTRAETLIATKSGRDELFRMFNLCDDIDYSDVNDVANFMSLLDDPIAGTIQYAKPGDIEALCTDIVDGPNSSTLENIAELVAAEYYPGCVDASYQSTIDSMLDLDPTAETASERAWTWQCCTEFSYWQTGTTSDVVSELVDVDYFHSWCSDVFGIEAEEADMQTAQTNVLYGAEKQRISNVFYANGDVDPWHALGNMFDNPASPRYVMHGTSHCADMYATKLDDPAPLATIREFQLQAMNEWIRTWKA</sequence>
<dbReference type="EMBL" id="BDIP01000819">
    <property type="protein sequence ID" value="GIQ82805.1"/>
    <property type="molecule type" value="Genomic_DNA"/>
</dbReference>
<evidence type="ECO:0000256" key="6">
    <source>
        <dbReference type="SAM" id="SignalP"/>
    </source>
</evidence>
<feature type="chain" id="PRO_5039882880" evidence="6">
    <location>
        <begin position="17"/>
        <end position="472"/>
    </location>
</feature>
<dbReference type="EMBL" id="BDIP01001711">
    <property type="protein sequence ID" value="GIQ84979.1"/>
    <property type="molecule type" value="Genomic_DNA"/>
</dbReference>
<dbReference type="Proteomes" id="UP000265618">
    <property type="component" value="Unassembled WGS sequence"/>
</dbReference>
<comment type="caution">
    <text evidence="8">The sequence shown here is derived from an EMBL/GenBank/DDBJ whole genome shotgun (WGS) entry which is preliminary data.</text>
</comment>
<keyword evidence="5" id="KW-0325">Glycoprotein</keyword>
<dbReference type="InterPro" id="IPR008758">
    <property type="entry name" value="Peptidase_S28"/>
</dbReference>
<dbReference type="PANTHER" id="PTHR11010:SF117">
    <property type="entry name" value="SERINE PROTEASE 16"/>
    <property type="match status" value="1"/>
</dbReference>
<dbReference type="OrthoDB" id="1735038at2759"/>
<organism evidence="8 9">
    <name type="scientific">Kipferlia bialata</name>
    <dbReference type="NCBI Taxonomy" id="797122"/>
    <lineage>
        <taxon>Eukaryota</taxon>
        <taxon>Metamonada</taxon>
        <taxon>Carpediemonas-like organisms</taxon>
        <taxon>Kipferlia</taxon>
    </lineage>
</organism>
<dbReference type="PANTHER" id="PTHR11010">
    <property type="entry name" value="PROTEASE S28 PRO-X CARBOXYPEPTIDASE-RELATED"/>
    <property type="match status" value="1"/>
</dbReference>
<proteinExistence type="inferred from homology"/>
<accession>A0A9K3D0F6</accession>
<evidence type="ECO:0000256" key="5">
    <source>
        <dbReference type="ARBA" id="ARBA00023180"/>
    </source>
</evidence>
<evidence type="ECO:0000256" key="2">
    <source>
        <dbReference type="ARBA" id="ARBA00022670"/>
    </source>
</evidence>
<comment type="similarity">
    <text evidence="1">Belongs to the peptidase S28 family.</text>
</comment>
<keyword evidence="9" id="KW-1185">Reference proteome</keyword>
<name>A0A9K3D0F6_9EUKA</name>
<protein>
    <submittedName>
        <fullName evidence="8">Peptidase S28</fullName>
    </submittedName>
</protein>
<reference evidence="8 9" key="2">
    <citation type="journal article" date="2018" name="PLoS ONE">
        <title>The draft genome of Kipferlia bialata reveals reductive genome evolution in fornicate parasites.</title>
        <authorList>
            <person name="Tanifuji G."/>
            <person name="Takabayashi S."/>
            <person name="Kume K."/>
            <person name="Takagi M."/>
            <person name="Nakayama T."/>
            <person name="Kamikawa R."/>
            <person name="Inagaki Y."/>
            <person name="Hashimoto T."/>
        </authorList>
    </citation>
    <scope>NUCLEOTIDE SEQUENCE [LARGE SCALE GENOMIC DNA]</scope>
    <source>
        <strain evidence="8">NY0173</strain>
    </source>
</reference>
<evidence type="ECO:0000256" key="3">
    <source>
        <dbReference type="ARBA" id="ARBA00022729"/>
    </source>
</evidence>